<dbReference type="PATRIC" id="fig|595434.4.peg.616"/>
<sequence length="69" mass="8371">MDETLDEFRYDRFTTLRRSRCQARATPNQGQPNSWNTFARRTLRSPCDFLPTRRSSIRSIRSETRQEFR</sequence>
<dbReference type="EMBL" id="LECT01000006">
    <property type="protein sequence ID" value="KLU07558.1"/>
    <property type="molecule type" value="Genomic_DNA"/>
</dbReference>
<accession>A0A0J1BM88</accession>
<organism evidence="1 2">
    <name type="scientific">Rhodopirellula islandica</name>
    <dbReference type="NCBI Taxonomy" id="595434"/>
    <lineage>
        <taxon>Bacteria</taxon>
        <taxon>Pseudomonadati</taxon>
        <taxon>Planctomycetota</taxon>
        <taxon>Planctomycetia</taxon>
        <taxon>Pirellulales</taxon>
        <taxon>Pirellulaceae</taxon>
        <taxon>Rhodopirellula</taxon>
    </lineage>
</organism>
<comment type="caution">
    <text evidence="1">The sequence shown here is derived from an EMBL/GenBank/DDBJ whole genome shotgun (WGS) entry which is preliminary data.</text>
</comment>
<dbReference type="AlphaFoldDB" id="A0A0J1BM88"/>
<evidence type="ECO:0000313" key="1">
    <source>
        <dbReference type="EMBL" id="KLU07558.1"/>
    </source>
</evidence>
<dbReference type="Proteomes" id="UP000036367">
    <property type="component" value="Unassembled WGS sequence"/>
</dbReference>
<evidence type="ECO:0000313" key="2">
    <source>
        <dbReference type="Proteomes" id="UP000036367"/>
    </source>
</evidence>
<protein>
    <submittedName>
        <fullName evidence="1">Uncharacterized protein</fullName>
    </submittedName>
</protein>
<dbReference type="STRING" id="595434.RISK_000636"/>
<proteinExistence type="predicted"/>
<gene>
    <name evidence="1" type="ORF">RISK_000636</name>
</gene>
<name>A0A0J1BM88_RHOIS</name>
<keyword evidence="2" id="KW-1185">Reference proteome</keyword>
<reference evidence="1" key="1">
    <citation type="submission" date="2015-05" db="EMBL/GenBank/DDBJ databases">
        <title>Permanent draft genome of Rhodopirellula islandicus K833.</title>
        <authorList>
            <person name="Kizina J."/>
            <person name="Richter M."/>
            <person name="Glockner F.O."/>
            <person name="Harder J."/>
        </authorList>
    </citation>
    <scope>NUCLEOTIDE SEQUENCE [LARGE SCALE GENOMIC DNA]</scope>
    <source>
        <strain evidence="1">K833</strain>
    </source>
</reference>